<dbReference type="PANTHER" id="PTHR43245">
    <property type="entry name" value="BIFUNCTIONAL POLYMYXIN RESISTANCE PROTEIN ARNA"/>
    <property type="match status" value="1"/>
</dbReference>
<dbReference type="Pfam" id="PF01370">
    <property type="entry name" value="Epimerase"/>
    <property type="match status" value="1"/>
</dbReference>
<dbReference type="InterPro" id="IPR050177">
    <property type="entry name" value="Lipid_A_modif_metabolic_enz"/>
</dbReference>
<dbReference type="Gene3D" id="3.40.50.720">
    <property type="entry name" value="NAD(P)-binding Rossmann-like Domain"/>
    <property type="match status" value="1"/>
</dbReference>
<dbReference type="RefSeq" id="WP_091263221.1">
    <property type="nucleotide sequence ID" value="NZ_FMCS01000005.1"/>
</dbReference>
<accession>A0A1C4X2B5</accession>
<keyword evidence="3" id="KW-1185">Reference proteome</keyword>
<dbReference type="AlphaFoldDB" id="A0A1C4X2B5"/>
<dbReference type="SUPFAM" id="SSF51735">
    <property type="entry name" value="NAD(P)-binding Rossmann-fold domains"/>
    <property type="match status" value="1"/>
</dbReference>
<dbReference type="InterPro" id="IPR001509">
    <property type="entry name" value="Epimerase_deHydtase"/>
</dbReference>
<reference evidence="3" key="1">
    <citation type="submission" date="2016-06" db="EMBL/GenBank/DDBJ databases">
        <authorList>
            <person name="Varghese N."/>
            <person name="Submissions Spin"/>
        </authorList>
    </citation>
    <scope>NUCLEOTIDE SEQUENCE [LARGE SCALE GENOMIC DNA]</scope>
    <source>
        <strain evidence="3">DSM 45246</strain>
    </source>
</reference>
<gene>
    <name evidence="2" type="ORF">GA0070214_10540</name>
</gene>
<evidence type="ECO:0000313" key="3">
    <source>
        <dbReference type="Proteomes" id="UP000199629"/>
    </source>
</evidence>
<evidence type="ECO:0000259" key="1">
    <source>
        <dbReference type="Pfam" id="PF01370"/>
    </source>
</evidence>
<evidence type="ECO:0000313" key="2">
    <source>
        <dbReference type="EMBL" id="SCF02627.1"/>
    </source>
</evidence>
<dbReference type="PANTHER" id="PTHR43245:SF55">
    <property type="entry name" value="NAD(P)-BINDING DOMAIN-CONTAINING PROTEIN"/>
    <property type="match status" value="1"/>
</dbReference>
<feature type="domain" description="NAD-dependent epimerase/dehydratase" evidence="1">
    <location>
        <begin position="12"/>
        <end position="192"/>
    </location>
</feature>
<proteinExistence type="predicted"/>
<dbReference type="InterPro" id="IPR036291">
    <property type="entry name" value="NAD(P)-bd_dom_sf"/>
</dbReference>
<protein>
    <submittedName>
        <fullName evidence="2">Nucleoside-diphosphate-sugar epimerase</fullName>
    </submittedName>
</protein>
<organism evidence="2 3">
    <name type="scientific">Micromonospora chaiyaphumensis</name>
    <dbReference type="NCBI Taxonomy" id="307119"/>
    <lineage>
        <taxon>Bacteria</taxon>
        <taxon>Bacillati</taxon>
        <taxon>Actinomycetota</taxon>
        <taxon>Actinomycetes</taxon>
        <taxon>Micromonosporales</taxon>
        <taxon>Micromonosporaceae</taxon>
        <taxon>Micromonospora</taxon>
    </lineage>
</organism>
<name>A0A1C4X2B5_9ACTN</name>
<dbReference type="EMBL" id="FMCS01000005">
    <property type="protein sequence ID" value="SCF02627.1"/>
    <property type="molecule type" value="Genomic_DNA"/>
</dbReference>
<sequence>MSGHEAVVPTRVVVTGAAGKLGRAVVAHLRAAGVDVLAVDRAGGRDPRDVDGEFLQVDLTDYGQVVEAFTGGADEHAGGVGAVVHLAAVPAPGLLPNAVTFANNSAATYNVFAAARAAGIKRVVWASSETVLGLPFDTPPRYAPVDEEYPPRPESTYSLNKALEEEMARHFCRWDPELVMVGLRFSNVMDVEDYAAFPAFQADPRLRRWNLWGYIDARDGAQAVERALAHDHPGADVFIIANADTVMTRSSAGLMAEVYPGVEIRGELGEHETLLSIDKARRVLGYEPRHSWRDHVDPAG</sequence>
<dbReference type="Proteomes" id="UP000199629">
    <property type="component" value="Unassembled WGS sequence"/>
</dbReference>